<proteinExistence type="predicted"/>
<organism evidence="2 3">
    <name type="scientific">Mucuna pruriens</name>
    <name type="common">Velvet bean</name>
    <name type="synonym">Dolichos pruriens</name>
    <dbReference type="NCBI Taxonomy" id="157652"/>
    <lineage>
        <taxon>Eukaryota</taxon>
        <taxon>Viridiplantae</taxon>
        <taxon>Streptophyta</taxon>
        <taxon>Embryophyta</taxon>
        <taxon>Tracheophyta</taxon>
        <taxon>Spermatophyta</taxon>
        <taxon>Magnoliopsida</taxon>
        <taxon>eudicotyledons</taxon>
        <taxon>Gunneridae</taxon>
        <taxon>Pentapetalae</taxon>
        <taxon>rosids</taxon>
        <taxon>fabids</taxon>
        <taxon>Fabales</taxon>
        <taxon>Fabaceae</taxon>
        <taxon>Papilionoideae</taxon>
        <taxon>50 kb inversion clade</taxon>
        <taxon>NPAAA clade</taxon>
        <taxon>indigoferoid/millettioid clade</taxon>
        <taxon>Phaseoleae</taxon>
        <taxon>Mucuna</taxon>
    </lineage>
</organism>
<feature type="non-terminal residue" evidence="2">
    <location>
        <position position="443"/>
    </location>
</feature>
<keyword evidence="3" id="KW-1185">Reference proteome</keyword>
<dbReference type="CDD" id="cd09272">
    <property type="entry name" value="RNase_HI_RT_Ty1"/>
    <property type="match status" value="1"/>
</dbReference>
<dbReference type="OrthoDB" id="1414623at2759"/>
<feature type="domain" description="Reverse transcriptase Ty1/copia-type" evidence="1">
    <location>
        <begin position="96"/>
        <end position="272"/>
    </location>
</feature>
<protein>
    <recommendedName>
        <fullName evidence="1">Reverse transcriptase Ty1/copia-type domain-containing protein</fullName>
    </recommendedName>
</protein>
<evidence type="ECO:0000313" key="3">
    <source>
        <dbReference type="Proteomes" id="UP000257109"/>
    </source>
</evidence>
<dbReference type="PANTHER" id="PTHR11439:SF483">
    <property type="entry name" value="PEPTIDE SYNTHASE GLIP-LIKE, PUTATIVE (AFU_ORTHOLOGUE AFUA_3G12920)-RELATED"/>
    <property type="match status" value="1"/>
</dbReference>
<dbReference type="EMBL" id="QJKJ01007947">
    <property type="protein sequence ID" value="RDX81381.1"/>
    <property type="molecule type" value="Genomic_DNA"/>
</dbReference>
<name>A0A371FSX7_MUCPR</name>
<comment type="caution">
    <text evidence="2">The sequence shown here is derived from an EMBL/GenBank/DDBJ whole genome shotgun (WGS) entry which is preliminary data.</text>
</comment>
<dbReference type="Pfam" id="PF07727">
    <property type="entry name" value="RVT_2"/>
    <property type="match status" value="1"/>
</dbReference>
<accession>A0A371FSX7</accession>
<dbReference type="InterPro" id="IPR013103">
    <property type="entry name" value="RVT_2"/>
</dbReference>
<gene>
    <name evidence="2" type="ORF">CR513_37946</name>
</gene>
<dbReference type="AlphaFoldDB" id="A0A371FSX7"/>
<evidence type="ECO:0000313" key="2">
    <source>
        <dbReference type="EMBL" id="RDX81381.1"/>
    </source>
</evidence>
<feature type="non-terminal residue" evidence="2">
    <location>
        <position position="1"/>
    </location>
</feature>
<dbReference type="Proteomes" id="UP000257109">
    <property type="component" value="Unassembled WGS sequence"/>
</dbReference>
<dbReference type="PANTHER" id="PTHR11439">
    <property type="entry name" value="GAG-POL-RELATED RETROTRANSPOSON"/>
    <property type="match status" value="1"/>
</dbReference>
<reference evidence="2" key="1">
    <citation type="submission" date="2018-05" db="EMBL/GenBank/DDBJ databases">
        <title>Draft genome of Mucuna pruriens seed.</title>
        <authorList>
            <person name="Nnadi N.E."/>
            <person name="Vos R."/>
            <person name="Hasami M.H."/>
            <person name="Devisetty U.K."/>
            <person name="Aguiy J.C."/>
        </authorList>
    </citation>
    <scope>NUCLEOTIDE SEQUENCE [LARGE SCALE GENOMIC DNA]</scope>
    <source>
        <strain evidence="2">JCA_2017</strain>
    </source>
</reference>
<sequence>MGVKLLVIEVLQVVEDPIDQVVDDEATLRRSTRSKKSAIPSDYVVYIQESHYNTGAENYPEMFSQTTSSKELNLWYDAMEDKMDYMGSNRTHEATFEKHKARLVAKGVHSKIRNQLHKDIFSCIKEKLSSSNYGICFHFELHRIGVKTKYLNADLEEEVYMKQIEGFVFSDGENLVYKLNKFIYLKFHEVITSFEFKKNIWIIVSGNKICFLALCVYDILLAANDKSMLYETSYIIGIKIHRERSRGTLGLSQEIYINKVLERFNTKDCSPILGVIAPIVKGNRLYMMLCMLRLALRLHLLLKFWEDIKVTQVLAIGKLHRRKSTFGYIFMLAGGAISWRSAKQTLTATSTMKAKFISCYEATSHSLELWTLCTLSLYKSLKLYCDNSVAIFMAKNNHVDTKYLAIRQSVKENKETIEHISTKFMIVNPLTKGMPPKNFKDHV</sequence>
<evidence type="ECO:0000259" key="1">
    <source>
        <dbReference type="Pfam" id="PF07727"/>
    </source>
</evidence>
<dbReference type="STRING" id="157652.A0A371FSX7"/>